<dbReference type="SUPFAM" id="SSF49265">
    <property type="entry name" value="Fibronectin type III"/>
    <property type="match status" value="1"/>
</dbReference>
<dbReference type="CDD" id="cd06414">
    <property type="entry name" value="GH25_LytC-like"/>
    <property type="match status" value="1"/>
</dbReference>
<dbReference type="SUPFAM" id="SSF51445">
    <property type="entry name" value="(Trans)glycosidases"/>
    <property type="match status" value="1"/>
</dbReference>
<reference evidence="4 5" key="1">
    <citation type="submission" date="2018-08" db="EMBL/GenBank/DDBJ databases">
        <title>A genome reference for cultivated species of the human gut microbiota.</title>
        <authorList>
            <person name="Zou Y."/>
            <person name="Xue W."/>
            <person name="Luo G."/>
        </authorList>
    </citation>
    <scope>NUCLEOTIDE SEQUENCE [LARGE SCALE GENOMIC DNA]</scope>
    <source>
        <strain evidence="4 5">AM44-11BH</strain>
    </source>
</reference>
<dbReference type="EMBL" id="QSFD01000007">
    <property type="protein sequence ID" value="RHA18020.1"/>
    <property type="molecule type" value="Genomic_DNA"/>
</dbReference>
<name>A0A413R7I0_9FIRM</name>
<dbReference type="InterPro" id="IPR017853">
    <property type="entry name" value="GH"/>
</dbReference>
<dbReference type="RefSeq" id="WP_117970830.1">
    <property type="nucleotide sequence ID" value="NZ_CAUBDO010000020.1"/>
</dbReference>
<evidence type="ECO:0000259" key="3">
    <source>
        <dbReference type="PROSITE" id="PS50853"/>
    </source>
</evidence>
<dbReference type="AlphaFoldDB" id="A0A413R7I0"/>
<feature type="chain" id="PRO_5019433859" description="Fibronectin type-III domain-containing protein" evidence="2">
    <location>
        <begin position="28"/>
        <end position="459"/>
    </location>
</feature>
<dbReference type="Gene3D" id="2.60.40.10">
    <property type="entry name" value="Immunoglobulins"/>
    <property type="match status" value="1"/>
</dbReference>
<dbReference type="GO" id="GO:0016998">
    <property type="term" value="P:cell wall macromolecule catabolic process"/>
    <property type="evidence" value="ECO:0007669"/>
    <property type="project" value="InterPro"/>
</dbReference>
<dbReference type="GO" id="GO:0009253">
    <property type="term" value="P:peptidoglycan catabolic process"/>
    <property type="evidence" value="ECO:0007669"/>
    <property type="project" value="InterPro"/>
</dbReference>
<proteinExistence type="inferred from homology"/>
<accession>A0A413R7I0</accession>
<gene>
    <name evidence="4" type="ORF">DW944_08105</name>
</gene>
<dbReference type="InterPro" id="IPR013783">
    <property type="entry name" value="Ig-like_fold"/>
</dbReference>
<dbReference type="InterPro" id="IPR002053">
    <property type="entry name" value="Glyco_hydro_25"/>
</dbReference>
<dbReference type="InterPro" id="IPR003961">
    <property type="entry name" value="FN3_dom"/>
</dbReference>
<dbReference type="InterPro" id="IPR036116">
    <property type="entry name" value="FN3_sf"/>
</dbReference>
<feature type="signal peptide" evidence="2">
    <location>
        <begin position="1"/>
        <end position="27"/>
    </location>
</feature>
<dbReference type="PANTHER" id="PTHR34135">
    <property type="entry name" value="LYSOZYME"/>
    <property type="match status" value="1"/>
</dbReference>
<dbReference type="GO" id="GO:0003796">
    <property type="term" value="F:lysozyme activity"/>
    <property type="evidence" value="ECO:0007669"/>
    <property type="project" value="InterPro"/>
</dbReference>
<protein>
    <recommendedName>
        <fullName evidence="3">Fibronectin type-III domain-containing protein</fullName>
    </recommendedName>
</protein>
<feature type="domain" description="Fibronectin type-III" evidence="3">
    <location>
        <begin position="364"/>
        <end position="459"/>
    </location>
</feature>
<keyword evidence="2" id="KW-0732">Signal</keyword>
<dbReference type="PANTHER" id="PTHR34135:SF2">
    <property type="entry name" value="LYSOZYME"/>
    <property type="match status" value="1"/>
</dbReference>
<evidence type="ECO:0000313" key="4">
    <source>
        <dbReference type="EMBL" id="RHA18020.1"/>
    </source>
</evidence>
<organism evidence="4 5">
    <name type="scientific">Eubacterium ventriosum</name>
    <dbReference type="NCBI Taxonomy" id="39496"/>
    <lineage>
        <taxon>Bacteria</taxon>
        <taxon>Bacillati</taxon>
        <taxon>Bacillota</taxon>
        <taxon>Clostridia</taxon>
        <taxon>Eubacteriales</taxon>
        <taxon>Eubacteriaceae</taxon>
        <taxon>Eubacterium</taxon>
    </lineage>
</organism>
<dbReference type="PROSITE" id="PS50853">
    <property type="entry name" value="FN3"/>
    <property type="match status" value="1"/>
</dbReference>
<evidence type="ECO:0000256" key="1">
    <source>
        <dbReference type="ARBA" id="ARBA00010646"/>
    </source>
</evidence>
<evidence type="ECO:0000256" key="2">
    <source>
        <dbReference type="SAM" id="SignalP"/>
    </source>
</evidence>
<comment type="similarity">
    <text evidence="1">Belongs to the glycosyl hydrolase 25 family.</text>
</comment>
<dbReference type="GO" id="GO:0016052">
    <property type="term" value="P:carbohydrate catabolic process"/>
    <property type="evidence" value="ECO:0007669"/>
    <property type="project" value="TreeGrafter"/>
</dbReference>
<dbReference type="Pfam" id="PF01183">
    <property type="entry name" value="Glyco_hydro_25"/>
    <property type="match status" value="1"/>
</dbReference>
<keyword evidence="5" id="KW-1185">Reference proteome</keyword>
<evidence type="ECO:0000313" key="5">
    <source>
        <dbReference type="Proteomes" id="UP000284779"/>
    </source>
</evidence>
<dbReference type="Gene3D" id="3.20.20.80">
    <property type="entry name" value="Glycosidases"/>
    <property type="match status" value="1"/>
</dbReference>
<dbReference type="PROSITE" id="PS51904">
    <property type="entry name" value="GLYCOSYL_HYDROL_F25_2"/>
    <property type="match status" value="1"/>
</dbReference>
<comment type="caution">
    <text evidence="4">The sequence shown here is derived from an EMBL/GenBank/DDBJ whole genome shotgun (WGS) entry which is preliminary data.</text>
</comment>
<dbReference type="Proteomes" id="UP000284779">
    <property type="component" value="Unassembled WGS sequence"/>
</dbReference>
<sequence>MSQFRNIVKKAVVIGLCICTFSVQVSGATPWSSANGIFYDGNGNEIKGAIAKGIDVSYHNGDIDWAKVKAAGISFALLRCGYGNDERNQDDIKFVQNVKGCEDNGIQYGVYLYSYAVDNDKEKTLGDMARSEAEHVLRMIEEAGAKPTMPVYYDIEDKSQVGMTTKQYGDMAEIFCNIVKNAGYKVGVYSNYYWWTNRLTDSRFDNWGKWVARYNNTSEYNKEYDIWQYTESGTVDGVGSGMDVNILLSRPCSITGHQYEFYQLVSKSTTTINGKATYKCKTCGHIKTTDIAKISQITISKTKYEYTGKAFKPTVTVKDSNGQVISTQNYNIIYSSNKKVGNGTVKIVFKGNYSGTITKIFKIVPKKVSLTKATNIKGKKVKLGWKKVSGISGYEIQYGINKSFKKAKTTTAKSSLKTKTIKKLKNKKKYYFRMRAYKKVSGTKVYGVYSSKKTVKITK</sequence>